<feature type="transmembrane region" description="Helical" evidence="6">
    <location>
        <begin position="130"/>
        <end position="148"/>
    </location>
</feature>
<evidence type="ECO:0000259" key="7">
    <source>
        <dbReference type="Pfam" id="PF00892"/>
    </source>
</evidence>
<feature type="transmembrane region" description="Helical" evidence="6">
    <location>
        <begin position="75"/>
        <end position="97"/>
    </location>
</feature>
<feature type="transmembrane region" description="Helical" evidence="6">
    <location>
        <begin position="190"/>
        <end position="212"/>
    </location>
</feature>
<dbReference type="PANTHER" id="PTHR32322">
    <property type="entry name" value="INNER MEMBRANE TRANSPORTER"/>
    <property type="match status" value="1"/>
</dbReference>
<dbReference type="InterPro" id="IPR050638">
    <property type="entry name" value="AA-Vitamin_Transporters"/>
</dbReference>
<keyword evidence="9" id="KW-1185">Reference proteome</keyword>
<dbReference type="Pfam" id="PF00892">
    <property type="entry name" value="EamA"/>
    <property type="match status" value="2"/>
</dbReference>
<feature type="transmembrane region" description="Helical" evidence="6">
    <location>
        <begin position="15"/>
        <end position="35"/>
    </location>
</feature>
<feature type="domain" description="EamA" evidence="7">
    <location>
        <begin position="163"/>
        <end position="301"/>
    </location>
</feature>
<feature type="transmembrane region" description="Helical" evidence="6">
    <location>
        <begin position="160"/>
        <end position="178"/>
    </location>
</feature>
<evidence type="ECO:0000256" key="6">
    <source>
        <dbReference type="SAM" id="Phobius"/>
    </source>
</evidence>
<proteinExistence type="predicted"/>
<evidence type="ECO:0000256" key="1">
    <source>
        <dbReference type="ARBA" id="ARBA00004651"/>
    </source>
</evidence>
<evidence type="ECO:0000256" key="5">
    <source>
        <dbReference type="ARBA" id="ARBA00023136"/>
    </source>
</evidence>
<dbReference type="InterPro" id="IPR000620">
    <property type="entry name" value="EamA_dom"/>
</dbReference>
<dbReference type="PANTHER" id="PTHR32322:SF18">
    <property type="entry name" value="S-ADENOSYLMETHIONINE_S-ADENOSYLHOMOCYSTEINE TRANSPORTER"/>
    <property type="match status" value="1"/>
</dbReference>
<keyword evidence="4 6" id="KW-1133">Transmembrane helix</keyword>
<feature type="transmembrane region" description="Helical" evidence="6">
    <location>
        <begin position="41"/>
        <end position="63"/>
    </location>
</feature>
<reference evidence="8 9" key="1">
    <citation type="submission" date="2023-07" db="EMBL/GenBank/DDBJ databases">
        <title>Functional and genomic diversity of the sorghum phyllosphere microbiome.</title>
        <authorList>
            <person name="Shade A."/>
        </authorList>
    </citation>
    <scope>NUCLEOTIDE SEQUENCE [LARGE SCALE GENOMIC DNA]</scope>
    <source>
        <strain evidence="8 9">SORGH_AS_0887</strain>
    </source>
</reference>
<keyword evidence="2" id="KW-1003">Cell membrane</keyword>
<feature type="domain" description="EamA" evidence="7">
    <location>
        <begin position="20"/>
        <end position="147"/>
    </location>
</feature>
<evidence type="ECO:0000313" key="8">
    <source>
        <dbReference type="EMBL" id="MDQ1208296.1"/>
    </source>
</evidence>
<name>A0ABU0UUT1_ACIBI</name>
<keyword evidence="3 6" id="KW-0812">Transmembrane</keyword>
<evidence type="ECO:0000256" key="2">
    <source>
        <dbReference type="ARBA" id="ARBA00022475"/>
    </source>
</evidence>
<dbReference type="EMBL" id="JAUTBK010000002">
    <property type="protein sequence ID" value="MDQ1208296.1"/>
    <property type="molecule type" value="Genomic_DNA"/>
</dbReference>
<dbReference type="Gene3D" id="1.10.3730.20">
    <property type="match status" value="1"/>
</dbReference>
<evidence type="ECO:0000256" key="3">
    <source>
        <dbReference type="ARBA" id="ARBA00022692"/>
    </source>
</evidence>
<feature type="transmembrane region" description="Helical" evidence="6">
    <location>
        <begin position="284"/>
        <end position="301"/>
    </location>
</feature>
<organism evidence="8 9">
    <name type="scientific">Acinetobacter baylyi</name>
    <dbReference type="NCBI Taxonomy" id="202950"/>
    <lineage>
        <taxon>Bacteria</taxon>
        <taxon>Pseudomonadati</taxon>
        <taxon>Pseudomonadota</taxon>
        <taxon>Gammaproteobacteria</taxon>
        <taxon>Moraxellales</taxon>
        <taxon>Moraxellaceae</taxon>
        <taxon>Acinetobacter</taxon>
    </lineage>
</organism>
<evidence type="ECO:0000313" key="9">
    <source>
        <dbReference type="Proteomes" id="UP001233360"/>
    </source>
</evidence>
<feature type="transmembrane region" description="Helical" evidence="6">
    <location>
        <begin position="224"/>
        <end position="247"/>
    </location>
</feature>
<dbReference type="Proteomes" id="UP001233360">
    <property type="component" value="Unassembled WGS sequence"/>
</dbReference>
<dbReference type="SUPFAM" id="SSF103481">
    <property type="entry name" value="Multidrug resistance efflux transporter EmrE"/>
    <property type="match status" value="2"/>
</dbReference>
<keyword evidence="5 6" id="KW-0472">Membrane</keyword>
<protein>
    <submittedName>
        <fullName evidence="8">Drug/metabolite transporter (DMT)-like permease</fullName>
    </submittedName>
</protein>
<evidence type="ECO:0000256" key="4">
    <source>
        <dbReference type="ARBA" id="ARBA00022989"/>
    </source>
</evidence>
<dbReference type="RefSeq" id="WP_307002717.1">
    <property type="nucleotide sequence ID" value="NZ_JAUTBK010000002.1"/>
</dbReference>
<comment type="subcellular location">
    <subcellularLocation>
        <location evidence="1">Cell membrane</location>
        <topology evidence="1">Multi-pass membrane protein</topology>
    </subcellularLocation>
</comment>
<feature type="transmembrane region" description="Helical" evidence="6">
    <location>
        <begin position="103"/>
        <end position="123"/>
    </location>
</feature>
<feature type="transmembrane region" description="Helical" evidence="6">
    <location>
        <begin position="259"/>
        <end position="278"/>
    </location>
</feature>
<gene>
    <name evidence="8" type="ORF">QE380_001219</name>
</gene>
<sequence>MIKSNIPLGSTQATYFKLSFVSVIWGGTFVAGRYISNETPALLAASLRFAIASLSLTFILILFNRGFKKINFSQALKLIGLGFCGIYTYNICFFYGLHYIDASRASLIVASNPAMMAIFSFLLYREKISLVKFIGITFCLLGAMIVIINKMPHTLVGSSNSWVGDALIFGCVLSWVSYSIFSKKIVKEIGALHTVTYSIYVGTLLLIITAYMNGQIVEIDIQKLSFNAIISLFYLGAIGSALAYILYYDGIQQIGATRAGVFIALNPLTAVVFGVVLLKESFSLQIFIGGILVIIGIFLTNKNIDFIKIIKKSDSINIS</sequence>
<accession>A0ABU0UUT1</accession>
<comment type="caution">
    <text evidence="8">The sequence shown here is derived from an EMBL/GenBank/DDBJ whole genome shotgun (WGS) entry which is preliminary data.</text>
</comment>
<dbReference type="InterPro" id="IPR037185">
    <property type="entry name" value="EmrE-like"/>
</dbReference>